<sequence length="156" mass="18011">MEQATFFPQSSRIVFQGQPVFQAVGGNVINNTYVRPARPSLANYEEERSAIRNPPCREIYLGDINARQESLSKILTIGTYRELKPTNPFRSRVKPITFRRRVQIAEIYPHRDRMFTAVSFEAEDANETQRMRKVSFEVSPCKQVDSDLQELLADNI</sequence>
<proteinExistence type="predicted"/>
<comment type="caution">
    <text evidence="1">The sequence shown here is derived from an EMBL/GenBank/DDBJ whole genome shotgun (WGS) entry which is preliminary data.</text>
</comment>
<dbReference type="Proteomes" id="UP001465976">
    <property type="component" value="Unassembled WGS sequence"/>
</dbReference>
<protein>
    <submittedName>
        <fullName evidence="1">Uncharacterized protein</fullName>
    </submittedName>
</protein>
<reference evidence="1 2" key="1">
    <citation type="submission" date="2024-02" db="EMBL/GenBank/DDBJ databases">
        <title>A draft genome for the cacao thread blight pathogen Marasmius crinis-equi.</title>
        <authorList>
            <person name="Cohen S.P."/>
            <person name="Baruah I.K."/>
            <person name="Amoako-Attah I."/>
            <person name="Bukari Y."/>
            <person name="Meinhardt L.W."/>
            <person name="Bailey B.A."/>
        </authorList>
    </citation>
    <scope>NUCLEOTIDE SEQUENCE [LARGE SCALE GENOMIC DNA]</scope>
    <source>
        <strain evidence="1 2">GH-76</strain>
    </source>
</reference>
<name>A0ABR3FBG6_9AGAR</name>
<dbReference type="EMBL" id="JBAHYK010000606">
    <property type="protein sequence ID" value="KAL0572614.1"/>
    <property type="molecule type" value="Genomic_DNA"/>
</dbReference>
<accession>A0ABR3FBG6</accession>
<organism evidence="1 2">
    <name type="scientific">Marasmius crinis-equi</name>
    <dbReference type="NCBI Taxonomy" id="585013"/>
    <lineage>
        <taxon>Eukaryota</taxon>
        <taxon>Fungi</taxon>
        <taxon>Dikarya</taxon>
        <taxon>Basidiomycota</taxon>
        <taxon>Agaricomycotina</taxon>
        <taxon>Agaricomycetes</taxon>
        <taxon>Agaricomycetidae</taxon>
        <taxon>Agaricales</taxon>
        <taxon>Marasmiineae</taxon>
        <taxon>Marasmiaceae</taxon>
        <taxon>Marasmius</taxon>
    </lineage>
</organism>
<evidence type="ECO:0000313" key="1">
    <source>
        <dbReference type="EMBL" id="KAL0572614.1"/>
    </source>
</evidence>
<keyword evidence="2" id="KW-1185">Reference proteome</keyword>
<evidence type="ECO:0000313" key="2">
    <source>
        <dbReference type="Proteomes" id="UP001465976"/>
    </source>
</evidence>
<gene>
    <name evidence="1" type="ORF">V5O48_009345</name>
</gene>